<dbReference type="PANTHER" id="PTHR24016:SF0">
    <property type="entry name" value="CONSERVED OLIGOMERIC GOLGI COMPLEX SUBUNIT 4"/>
    <property type="match status" value="1"/>
</dbReference>
<proteinExistence type="inferred from homology"/>
<dbReference type="Pfam" id="PF20662">
    <property type="entry name" value="COG4_C"/>
    <property type="match status" value="1"/>
</dbReference>
<keyword evidence="4" id="KW-0813">Transport</keyword>
<keyword evidence="7" id="KW-0472">Membrane</keyword>
<feature type="coiled-coil region" evidence="9">
    <location>
        <begin position="559"/>
        <end position="615"/>
    </location>
</feature>
<feature type="domain" description="Conserved oligomeric Golgi complex subunit 4 N-terminal" evidence="12">
    <location>
        <begin position="61"/>
        <end position="132"/>
    </location>
</feature>
<dbReference type="InterPro" id="IPR013167">
    <property type="entry name" value="COG4_M"/>
</dbReference>
<dbReference type="PANTHER" id="PTHR24016">
    <property type="entry name" value="CONSERVED OLIGOMERIC GOLGI COMPLEX SUBUNIT 4"/>
    <property type="match status" value="1"/>
</dbReference>
<protein>
    <recommendedName>
        <fullName evidence="3">Conserved oligomeric Golgi complex subunit 4</fullName>
    </recommendedName>
    <alternativeName>
        <fullName evidence="8">Component of oligomeric Golgi complex 4</fullName>
    </alternativeName>
</protein>
<reference evidence="13 14" key="1">
    <citation type="submission" date="2012-05" db="EMBL/GenBank/DDBJ databases">
        <title>Recombination and specialization in a pathogen metapopulation.</title>
        <authorList>
            <person name="Gardiner A."/>
            <person name="Kemen E."/>
            <person name="Schultz-Larsen T."/>
            <person name="MacLean D."/>
            <person name="Van Oosterhout C."/>
            <person name="Jones J.D.G."/>
        </authorList>
    </citation>
    <scope>NUCLEOTIDE SEQUENCE [LARGE SCALE GENOMIC DNA]</scope>
    <source>
        <strain evidence="13 14">Ac Nc2</strain>
    </source>
</reference>
<evidence type="ECO:0000256" key="6">
    <source>
        <dbReference type="ARBA" id="ARBA00023034"/>
    </source>
</evidence>
<dbReference type="InterPro" id="IPR048682">
    <property type="entry name" value="COG4"/>
</dbReference>
<gene>
    <name evidence="13" type="ORF">BN9_088470</name>
</gene>
<evidence type="ECO:0000256" key="7">
    <source>
        <dbReference type="ARBA" id="ARBA00023136"/>
    </source>
</evidence>
<dbReference type="Proteomes" id="UP000053237">
    <property type="component" value="Unassembled WGS sequence"/>
</dbReference>
<dbReference type="InParanoid" id="A0A024GM58"/>
<feature type="domain" description="Conserved oligomeric Golgi complex subunit 4 C-terminal" evidence="11">
    <location>
        <begin position="557"/>
        <end position="776"/>
    </location>
</feature>
<dbReference type="STRING" id="65357.A0A024GM58"/>
<keyword evidence="9" id="KW-0175">Coiled coil</keyword>
<evidence type="ECO:0000256" key="9">
    <source>
        <dbReference type="SAM" id="Coils"/>
    </source>
</evidence>
<evidence type="ECO:0000256" key="5">
    <source>
        <dbReference type="ARBA" id="ARBA00022927"/>
    </source>
</evidence>
<evidence type="ECO:0000256" key="8">
    <source>
        <dbReference type="ARBA" id="ARBA00031340"/>
    </source>
</evidence>
<evidence type="ECO:0000313" key="13">
    <source>
        <dbReference type="EMBL" id="CCI47828.1"/>
    </source>
</evidence>
<comment type="similarity">
    <text evidence="2">Belongs to the COG4 family.</text>
</comment>
<evidence type="ECO:0000259" key="12">
    <source>
        <dbReference type="Pfam" id="PF20663"/>
    </source>
</evidence>
<accession>A0A024GM58</accession>
<evidence type="ECO:0000313" key="14">
    <source>
        <dbReference type="Proteomes" id="UP000053237"/>
    </source>
</evidence>
<keyword evidence="6" id="KW-0333">Golgi apparatus</keyword>
<evidence type="ECO:0000256" key="4">
    <source>
        <dbReference type="ARBA" id="ARBA00022448"/>
    </source>
</evidence>
<sequence>MPDQRHEALLAQLAAVRTAQQQQQTAFLQYIKNPQAPEKVSVQNSIAKLIEMAPNTMRLCALTRSAVVERIVKANELGEKMTEKVREIDKVKSRVQFCLSNASQIIEFRNAFTDFEAAMQQKNFEQAAHNLSILKDTKEINADVSDRMRLTLLEDEWKRNIHSLFTLQIARKEYTNLQSISPILKVFGKEYQIRLYEEWATDEKKSIEAVWSPFVQGRYSNKELIQQLTAIFNCIAEAIQQSEKMLVNMFYEIEGLERFTKSVYDMAEKVAARILQRYIQQRDFHARMSNTLQRTTSKRKDTEILKKEAKHENVETEFAVWNEQLDELALLLQYTQTFERFINLRLKPSESNKGDADQRYKSGEIPTQQSELRRTVQELAGFYCYFEDQLLSQAASQAFSWEETVHTSNAANTPAVISSANSFTFPISSAVDGIFYVAKNSAVRSLATGHVDCAAGALNIINTVLRDTFGNTLRQRIRNASIQLSSEQEGRYIGHLAEASTQLRDQVQHQMHQKLAQLSKTTTATFGVSTNAAMMLGRAGTNTPPVELIRKEQRPEVVMNSLEKAIEYLNQIANQLEISLPQYFGDSPDHIMTCLQSFEDSRREFEQLLKSAQKNWVQELKPKLRGFLSPLISSASKKSVSYELTDEMFTFNEANDPFAQQFVRSVRQLIASFQANFSPANQSQLICFIGQCVARWIEEWFDTNNTRFNQLGALQFDKDLRLLNSFFSEWHNSDDPFCKLIQISCILNVDTISDVVDIVGSVRRGTKWLLSSAQVKEILSRRVEFPDRDINNLTLLER</sequence>
<feature type="domain" description="COG4 transport protein middle alpha-helical bundle" evidence="10">
    <location>
        <begin position="225"/>
        <end position="476"/>
    </location>
</feature>
<comment type="caution">
    <text evidence="13">The sequence shown here is derived from an EMBL/GenBank/DDBJ whole genome shotgun (WGS) entry which is preliminary data.</text>
</comment>
<dbReference type="GO" id="GO:0015031">
    <property type="term" value="P:protein transport"/>
    <property type="evidence" value="ECO:0007669"/>
    <property type="project" value="UniProtKB-KW"/>
</dbReference>
<organism evidence="13 14">
    <name type="scientific">Albugo candida</name>
    <dbReference type="NCBI Taxonomy" id="65357"/>
    <lineage>
        <taxon>Eukaryota</taxon>
        <taxon>Sar</taxon>
        <taxon>Stramenopiles</taxon>
        <taxon>Oomycota</taxon>
        <taxon>Peronosporomycetes</taxon>
        <taxon>Albuginales</taxon>
        <taxon>Albuginaceae</taxon>
        <taxon>Albugo</taxon>
    </lineage>
</organism>
<comment type="subcellular location">
    <subcellularLocation>
        <location evidence="1">Golgi apparatus membrane</location>
        <topology evidence="1">Peripheral membrane protein</topology>
    </subcellularLocation>
</comment>
<name>A0A024GM58_9STRA</name>
<dbReference type="AlphaFoldDB" id="A0A024GM58"/>
<keyword evidence="14" id="KW-1185">Reference proteome</keyword>
<evidence type="ECO:0000256" key="2">
    <source>
        <dbReference type="ARBA" id="ARBA00009215"/>
    </source>
</evidence>
<dbReference type="GO" id="GO:0000139">
    <property type="term" value="C:Golgi membrane"/>
    <property type="evidence" value="ECO:0007669"/>
    <property type="project" value="UniProtKB-SubCell"/>
</dbReference>
<dbReference type="Pfam" id="PF20663">
    <property type="entry name" value="COG4_N"/>
    <property type="match status" value="1"/>
</dbReference>
<evidence type="ECO:0000259" key="10">
    <source>
        <dbReference type="Pfam" id="PF08318"/>
    </source>
</evidence>
<dbReference type="InterPro" id="IPR048680">
    <property type="entry name" value="COG4_N"/>
</dbReference>
<evidence type="ECO:0000259" key="11">
    <source>
        <dbReference type="Pfam" id="PF20662"/>
    </source>
</evidence>
<dbReference type="EMBL" id="CAIX01000188">
    <property type="protein sequence ID" value="CCI47828.1"/>
    <property type="molecule type" value="Genomic_DNA"/>
</dbReference>
<keyword evidence="5" id="KW-0653">Protein transport</keyword>
<evidence type="ECO:0000256" key="1">
    <source>
        <dbReference type="ARBA" id="ARBA00004395"/>
    </source>
</evidence>
<dbReference type="Pfam" id="PF08318">
    <property type="entry name" value="COG4_m"/>
    <property type="match status" value="1"/>
</dbReference>
<dbReference type="InterPro" id="IPR048684">
    <property type="entry name" value="COG4_C"/>
</dbReference>
<evidence type="ECO:0000256" key="3">
    <source>
        <dbReference type="ARBA" id="ARBA00020975"/>
    </source>
</evidence>
<dbReference type="Gene3D" id="1.20.58.1970">
    <property type="match status" value="1"/>
</dbReference>
<dbReference type="OrthoDB" id="47059at2759"/>